<dbReference type="SUPFAM" id="SSF55781">
    <property type="entry name" value="GAF domain-like"/>
    <property type="match status" value="1"/>
</dbReference>
<comment type="caution">
    <text evidence="6">The sequence shown here is derived from an EMBL/GenBank/DDBJ whole genome shotgun (WGS) entry which is preliminary data.</text>
</comment>
<dbReference type="InterPro" id="IPR036390">
    <property type="entry name" value="WH_DNA-bd_sf"/>
</dbReference>
<dbReference type="SMART" id="SM00346">
    <property type="entry name" value="HTH_ICLR"/>
    <property type="match status" value="1"/>
</dbReference>
<dbReference type="InterPro" id="IPR005471">
    <property type="entry name" value="Tscrpt_reg_IclR_N"/>
</dbReference>
<dbReference type="PROSITE" id="PS51077">
    <property type="entry name" value="HTH_ICLR"/>
    <property type="match status" value="1"/>
</dbReference>
<dbReference type="InterPro" id="IPR029016">
    <property type="entry name" value="GAF-like_dom_sf"/>
</dbReference>
<evidence type="ECO:0000259" key="5">
    <source>
        <dbReference type="PROSITE" id="PS51078"/>
    </source>
</evidence>
<sequence length="244" mass="26194">MHRAMTVIELLAGGPRRLTEVADHLGVHKSTALRLLRTLQAGDFARRRPDGAWAVGLGLLGIAQLTLDSLDVRPVARDRLEWLGRRCGHTVHLGQLVDGEVVYVDKVEARSPVRMHSRIGRTAPAHATGIGKVILAYRPEPARSALLARHELRPFTPATISDPARLRADLAAVAERGWAEDDGEFEALVNCVAAPVRGADGTVRAAVSVTAPKVVATLADLRHVVPDLLTTADGISRDLGWSGP</sequence>
<dbReference type="PROSITE" id="PS51078">
    <property type="entry name" value="ICLR_ED"/>
    <property type="match status" value="1"/>
</dbReference>
<evidence type="ECO:0000313" key="7">
    <source>
        <dbReference type="Proteomes" id="UP001589894"/>
    </source>
</evidence>
<feature type="domain" description="IclR-ED" evidence="5">
    <location>
        <begin position="58"/>
        <end position="241"/>
    </location>
</feature>
<evidence type="ECO:0000256" key="2">
    <source>
        <dbReference type="ARBA" id="ARBA00023125"/>
    </source>
</evidence>
<gene>
    <name evidence="6" type="ORF">ACFFHU_28120</name>
</gene>
<dbReference type="InterPro" id="IPR050707">
    <property type="entry name" value="HTH_MetabolicPath_Reg"/>
</dbReference>
<dbReference type="SUPFAM" id="SSF46785">
    <property type="entry name" value="Winged helix' DNA-binding domain"/>
    <property type="match status" value="1"/>
</dbReference>
<reference evidence="6 7" key="1">
    <citation type="submission" date="2024-09" db="EMBL/GenBank/DDBJ databases">
        <authorList>
            <person name="Sun Q."/>
            <person name="Mori K."/>
        </authorList>
    </citation>
    <scope>NUCLEOTIDE SEQUENCE [LARGE SCALE GENOMIC DNA]</scope>
    <source>
        <strain evidence="6 7">TBRC 2205</strain>
    </source>
</reference>
<dbReference type="PANTHER" id="PTHR30136:SF24">
    <property type="entry name" value="HTH-TYPE TRANSCRIPTIONAL REPRESSOR ALLR"/>
    <property type="match status" value="1"/>
</dbReference>
<feature type="domain" description="HTH iclR-type" evidence="4">
    <location>
        <begin position="1"/>
        <end position="57"/>
    </location>
</feature>
<dbReference type="InterPro" id="IPR036388">
    <property type="entry name" value="WH-like_DNA-bd_sf"/>
</dbReference>
<dbReference type="Pfam" id="PF09339">
    <property type="entry name" value="HTH_IclR"/>
    <property type="match status" value="1"/>
</dbReference>
<evidence type="ECO:0000259" key="4">
    <source>
        <dbReference type="PROSITE" id="PS51077"/>
    </source>
</evidence>
<dbReference type="RefSeq" id="WP_377352248.1">
    <property type="nucleotide sequence ID" value="NZ_JBHMEF010000004.1"/>
</dbReference>
<protein>
    <submittedName>
        <fullName evidence="6">IclR family transcriptional regulator</fullName>
    </submittedName>
</protein>
<keyword evidence="3" id="KW-0804">Transcription</keyword>
<evidence type="ECO:0000313" key="6">
    <source>
        <dbReference type="EMBL" id="MFC0567999.1"/>
    </source>
</evidence>
<dbReference type="Pfam" id="PF01614">
    <property type="entry name" value="IclR_C"/>
    <property type="match status" value="1"/>
</dbReference>
<keyword evidence="2" id="KW-0238">DNA-binding</keyword>
<dbReference type="Gene3D" id="1.10.10.10">
    <property type="entry name" value="Winged helix-like DNA-binding domain superfamily/Winged helix DNA-binding domain"/>
    <property type="match status" value="1"/>
</dbReference>
<organism evidence="6 7">
    <name type="scientific">Plantactinospora siamensis</name>
    <dbReference type="NCBI Taxonomy" id="555372"/>
    <lineage>
        <taxon>Bacteria</taxon>
        <taxon>Bacillati</taxon>
        <taxon>Actinomycetota</taxon>
        <taxon>Actinomycetes</taxon>
        <taxon>Micromonosporales</taxon>
        <taxon>Micromonosporaceae</taxon>
        <taxon>Plantactinospora</taxon>
    </lineage>
</organism>
<proteinExistence type="predicted"/>
<evidence type="ECO:0000256" key="1">
    <source>
        <dbReference type="ARBA" id="ARBA00023015"/>
    </source>
</evidence>
<dbReference type="EMBL" id="JBHLUE010000026">
    <property type="protein sequence ID" value="MFC0567999.1"/>
    <property type="molecule type" value="Genomic_DNA"/>
</dbReference>
<name>A0ABV6P4U6_9ACTN</name>
<accession>A0ABV6P4U6</accession>
<dbReference type="Gene3D" id="3.30.450.40">
    <property type="match status" value="1"/>
</dbReference>
<dbReference type="PANTHER" id="PTHR30136">
    <property type="entry name" value="HELIX-TURN-HELIX TRANSCRIPTIONAL REGULATOR, ICLR FAMILY"/>
    <property type="match status" value="1"/>
</dbReference>
<dbReference type="InterPro" id="IPR014757">
    <property type="entry name" value="Tscrpt_reg_IclR_C"/>
</dbReference>
<keyword evidence="1" id="KW-0805">Transcription regulation</keyword>
<dbReference type="Proteomes" id="UP001589894">
    <property type="component" value="Unassembled WGS sequence"/>
</dbReference>
<evidence type="ECO:0000256" key="3">
    <source>
        <dbReference type="ARBA" id="ARBA00023163"/>
    </source>
</evidence>
<keyword evidence="7" id="KW-1185">Reference proteome</keyword>